<dbReference type="Proteomes" id="UP000000591">
    <property type="component" value="Chromosome III"/>
</dbReference>
<dbReference type="FunCoup" id="Q75CK4">
    <property type="interactions" value="435"/>
</dbReference>
<dbReference type="HOGENOM" id="CLU_030612_1_2_1"/>
<keyword evidence="7" id="KW-1185">Reference proteome</keyword>
<keyword evidence="5" id="KW-0949">S-adenosyl-L-methionine</keyword>
<dbReference type="InterPro" id="IPR012901">
    <property type="entry name" value="CARME"/>
</dbReference>
<dbReference type="GO" id="GO:0008757">
    <property type="term" value="F:S-adenosylmethionine-dependent methyltransferase activity"/>
    <property type="evidence" value="ECO:0000318"/>
    <property type="project" value="GO_Central"/>
</dbReference>
<name>Q75CK4_EREGS</name>
<dbReference type="AlphaFoldDB" id="Q75CK4"/>
<dbReference type="Pfam" id="PF07942">
    <property type="entry name" value="CARME"/>
    <property type="match status" value="1"/>
</dbReference>
<evidence type="ECO:0000313" key="7">
    <source>
        <dbReference type="Proteomes" id="UP000000591"/>
    </source>
</evidence>
<proteinExistence type="inferred from homology"/>
<dbReference type="GO" id="GO:0030735">
    <property type="term" value="F:carnosine N-methyltransferase activity"/>
    <property type="evidence" value="ECO:0007669"/>
    <property type="project" value="UniProtKB-EC"/>
</dbReference>
<dbReference type="GO" id="GO:0035498">
    <property type="term" value="P:carnosine metabolic process"/>
    <property type="evidence" value="ECO:0007669"/>
    <property type="project" value="EnsemblFungi"/>
</dbReference>
<evidence type="ECO:0000256" key="2">
    <source>
        <dbReference type="ARBA" id="ARBA00012003"/>
    </source>
</evidence>
<sequence length="396" mass="45855">MEEDDNHALLQTLNSFWNYREYALDEFWRPRMRRWRGLSEHQKRMIPWYERYLQQVHDAILANSQFYHSLVAHSVDAWEVDKAPDEWPIPTIADMQKTVLIFTQLVREWSVECNDERSVLLSRMAAFMDEAYPRERDQVSILVPGAGLGRVVVDLVRMGFRTEGNELSYHMLLVSRYLLNGSISCFQHQLYPFVHSFSNQTSRQSQLRAVQVPDMTIYMEVGNDCLMSMSAGSFVDLYGPNLNIRQSGYYSNDPRMRNIRAEAASSKHVVVTNFFIDTGMNVLDYMETIQHVLKPGGHWVNFGPLLYHFETDHHCEETANFDPLTGVVSDVREEPVKGLELSQEDILSTATSVFGFKLLRHEKNIKCGYGSNNAEMTMLKYTCNFWVLQKCTTVGQ</sequence>
<organism evidence="6 7">
    <name type="scientific">Eremothecium gossypii (strain ATCC 10895 / CBS 109.51 / FGSC 9923 / NRRL Y-1056)</name>
    <name type="common">Yeast</name>
    <name type="synonym">Ashbya gossypii</name>
    <dbReference type="NCBI Taxonomy" id="284811"/>
    <lineage>
        <taxon>Eukaryota</taxon>
        <taxon>Fungi</taxon>
        <taxon>Dikarya</taxon>
        <taxon>Ascomycota</taxon>
        <taxon>Saccharomycotina</taxon>
        <taxon>Saccharomycetes</taxon>
        <taxon>Saccharomycetales</taxon>
        <taxon>Saccharomycetaceae</taxon>
        <taxon>Eremothecium</taxon>
    </lineage>
</organism>
<dbReference type="KEGG" id="ago:AGOS_ACL085C"/>
<reference evidence="7" key="2">
    <citation type="journal article" date="2013" name="G3 (Bethesda)">
        <title>Genomes of Ashbya fungi isolated from insects reveal four mating-type loci, numerous translocations, lack of transposons, and distinct gene duplications.</title>
        <authorList>
            <person name="Dietrich F.S."/>
            <person name="Voegeli S."/>
            <person name="Kuo S."/>
            <person name="Philippsen P."/>
        </authorList>
    </citation>
    <scope>GENOME REANNOTATION</scope>
    <source>
        <strain evidence="7">ATCC 10895 / CBS 109.51 / FGSC 9923 / NRRL Y-1056</strain>
    </source>
</reference>
<dbReference type="GO" id="GO:0032259">
    <property type="term" value="P:methylation"/>
    <property type="evidence" value="ECO:0007669"/>
    <property type="project" value="UniProtKB-KW"/>
</dbReference>
<dbReference type="GeneID" id="4619439"/>
<dbReference type="EMBL" id="AE016816">
    <property type="protein sequence ID" value="AAS51143.1"/>
    <property type="molecule type" value="Genomic_DNA"/>
</dbReference>
<reference evidence="6 7" key="1">
    <citation type="journal article" date="2004" name="Science">
        <title>The Ashbya gossypii genome as a tool for mapping the ancient Saccharomyces cerevisiae genome.</title>
        <authorList>
            <person name="Dietrich F.S."/>
            <person name="Voegeli S."/>
            <person name="Brachat S."/>
            <person name="Lerch A."/>
            <person name="Gates K."/>
            <person name="Steiner S."/>
            <person name="Mohr C."/>
            <person name="Pohlmann R."/>
            <person name="Luedi P."/>
            <person name="Choi S."/>
            <person name="Wing R.A."/>
            <person name="Flavier A."/>
            <person name="Gaffney T.D."/>
            <person name="Philippsen P."/>
        </authorList>
    </citation>
    <scope>NUCLEOTIDE SEQUENCE [LARGE SCALE GENOMIC DNA]</scope>
    <source>
        <strain evidence="7">ATCC 10895 / CBS 109.51 / FGSC 9923 / NRRL Y-1056</strain>
    </source>
</reference>
<dbReference type="SMART" id="SM01296">
    <property type="entry name" value="N2227"/>
    <property type="match status" value="1"/>
</dbReference>
<evidence type="ECO:0000256" key="4">
    <source>
        <dbReference type="ARBA" id="ARBA00022679"/>
    </source>
</evidence>
<evidence type="ECO:0000256" key="1">
    <source>
        <dbReference type="ARBA" id="ARBA00010086"/>
    </source>
</evidence>
<protein>
    <recommendedName>
        <fullName evidence="2">carnosine N-methyltransferase</fullName>
        <ecNumber evidence="2">2.1.1.22</ecNumber>
    </recommendedName>
</protein>
<evidence type="ECO:0000256" key="3">
    <source>
        <dbReference type="ARBA" id="ARBA00022603"/>
    </source>
</evidence>
<evidence type="ECO:0000256" key="5">
    <source>
        <dbReference type="ARBA" id="ARBA00022691"/>
    </source>
</evidence>
<comment type="similarity">
    <text evidence="1">Belongs to the carnosine N-methyltransferase family.</text>
</comment>
<dbReference type="PANTHER" id="PTHR12303">
    <property type="entry name" value="CARNOSINE N-METHYLTRANSFERASE"/>
    <property type="match status" value="1"/>
</dbReference>
<dbReference type="InterPro" id="IPR029063">
    <property type="entry name" value="SAM-dependent_MTases_sf"/>
</dbReference>
<dbReference type="OMA" id="EFWVAKK"/>
<dbReference type="InParanoid" id="Q75CK4"/>
<evidence type="ECO:0000313" key="6">
    <source>
        <dbReference type="EMBL" id="AAS51143.1"/>
    </source>
</evidence>
<dbReference type="PANTHER" id="PTHR12303:SF6">
    <property type="entry name" value="CARNOSINE N-METHYLTRANSFERASE"/>
    <property type="match status" value="1"/>
</dbReference>
<keyword evidence="3" id="KW-0489">Methyltransferase</keyword>
<dbReference type="SUPFAM" id="SSF53335">
    <property type="entry name" value="S-adenosyl-L-methionine-dependent methyltransferases"/>
    <property type="match status" value="1"/>
</dbReference>
<dbReference type="OrthoDB" id="978at2759"/>
<accession>Q75CK4</accession>
<dbReference type="eggNOG" id="KOG2798">
    <property type="taxonomic scope" value="Eukaryota"/>
</dbReference>
<dbReference type="RefSeq" id="NP_983319.1">
    <property type="nucleotide sequence ID" value="NM_208672.1"/>
</dbReference>
<dbReference type="EC" id="2.1.1.22" evidence="2"/>
<gene>
    <name evidence="6" type="ORF">AGOS_ACL085C</name>
</gene>
<keyword evidence="4" id="KW-0808">Transferase</keyword>